<reference evidence="3" key="1">
    <citation type="journal article" date="2022" name="Plant J.">
        <title>Strategies of tolerance reflected in two North American maple genomes.</title>
        <authorList>
            <person name="McEvoy S.L."/>
            <person name="Sezen U.U."/>
            <person name="Trouern-Trend A."/>
            <person name="McMahon S.M."/>
            <person name="Schaberg P.G."/>
            <person name="Yang J."/>
            <person name="Wegrzyn J.L."/>
            <person name="Swenson N.G."/>
        </authorList>
    </citation>
    <scope>NUCLEOTIDE SEQUENCE</scope>
    <source>
        <strain evidence="3">NS2018</strain>
    </source>
</reference>
<dbReference type="Pfam" id="PF13456">
    <property type="entry name" value="RVT_3"/>
    <property type="match status" value="1"/>
</dbReference>
<sequence>MIGHGIRECSVDGDIKEVTSEANYHLCMWLRTVSPSKKSQGRFRQTENYTRSRFMGVTPAKVTQSNYRRLQDNWRKPYDHISVGNSGDRKGITHKTTGLEKGKGLLDPMKSCIKNCAVDGNIISREKENGNAMKIDGGGSNEEDNTVGILGCMGRNIKKVGNDEVEHFSAKGTEPSGKLNKDLGLVKPISEVLDSTQSSKKPACLNESYKVKRLDQPKAEGSCLTNNTSYKWRRVGRTSNSAEKQTLSGIELGKRNGDNHSTNLRYAKKKARVSKVDDVGDQRLETGEDGSIKDSQGSRSLEHPEGRDSHKVLYMKDGICEELEQRNEEDLLSVRDLEILCVTLLKVWMTRNDWVHNRKKSDVSNVVWWSRNYIDEQHRISGKMVPTKSKVGDRWSPPDQGLLKVNCSAAMDKRRRRIGLGTVIRDSEGRVMACCSQVCDANFDLETAKAMAVYKGLKFWDDCGLGSCIVETDSFAVINNINKGGLLDSRYGSLLDSIALLASNSRGVAFNCVCQVQ</sequence>
<feature type="compositionally biased region" description="Polar residues" evidence="1">
    <location>
        <begin position="237"/>
        <end position="248"/>
    </location>
</feature>
<dbReference type="InterPro" id="IPR052929">
    <property type="entry name" value="RNase_H-like_EbsB-rel"/>
</dbReference>
<dbReference type="GO" id="GO:0004523">
    <property type="term" value="F:RNA-DNA hybrid ribonuclease activity"/>
    <property type="evidence" value="ECO:0007669"/>
    <property type="project" value="InterPro"/>
</dbReference>
<protein>
    <recommendedName>
        <fullName evidence="2">RNase H type-1 domain-containing protein</fullName>
    </recommendedName>
</protein>
<evidence type="ECO:0000313" key="4">
    <source>
        <dbReference type="Proteomes" id="UP001168877"/>
    </source>
</evidence>
<dbReference type="SUPFAM" id="SSF53098">
    <property type="entry name" value="Ribonuclease H-like"/>
    <property type="match status" value="1"/>
</dbReference>
<evidence type="ECO:0000259" key="2">
    <source>
        <dbReference type="Pfam" id="PF13456"/>
    </source>
</evidence>
<dbReference type="EMBL" id="JAUESC010000002">
    <property type="protein sequence ID" value="KAK0603911.1"/>
    <property type="molecule type" value="Genomic_DNA"/>
</dbReference>
<name>A0AA39W6X4_ACESA</name>
<feature type="region of interest" description="Disordered" evidence="1">
    <location>
        <begin position="237"/>
        <end position="264"/>
    </location>
</feature>
<dbReference type="Gene3D" id="3.30.420.10">
    <property type="entry name" value="Ribonuclease H-like superfamily/Ribonuclease H"/>
    <property type="match status" value="1"/>
</dbReference>
<feature type="compositionally biased region" description="Basic and acidic residues" evidence="1">
    <location>
        <begin position="277"/>
        <end position="292"/>
    </location>
</feature>
<dbReference type="InterPro" id="IPR002156">
    <property type="entry name" value="RNaseH_domain"/>
</dbReference>
<feature type="domain" description="RNase H type-1" evidence="2">
    <location>
        <begin position="406"/>
        <end position="508"/>
    </location>
</feature>
<dbReference type="Proteomes" id="UP001168877">
    <property type="component" value="Unassembled WGS sequence"/>
</dbReference>
<dbReference type="InterPro" id="IPR012337">
    <property type="entry name" value="RNaseH-like_sf"/>
</dbReference>
<organism evidence="3 4">
    <name type="scientific">Acer saccharum</name>
    <name type="common">Sugar maple</name>
    <dbReference type="NCBI Taxonomy" id="4024"/>
    <lineage>
        <taxon>Eukaryota</taxon>
        <taxon>Viridiplantae</taxon>
        <taxon>Streptophyta</taxon>
        <taxon>Embryophyta</taxon>
        <taxon>Tracheophyta</taxon>
        <taxon>Spermatophyta</taxon>
        <taxon>Magnoliopsida</taxon>
        <taxon>eudicotyledons</taxon>
        <taxon>Gunneridae</taxon>
        <taxon>Pentapetalae</taxon>
        <taxon>rosids</taxon>
        <taxon>malvids</taxon>
        <taxon>Sapindales</taxon>
        <taxon>Sapindaceae</taxon>
        <taxon>Hippocastanoideae</taxon>
        <taxon>Acereae</taxon>
        <taxon>Acer</taxon>
    </lineage>
</organism>
<dbReference type="InterPro" id="IPR036397">
    <property type="entry name" value="RNaseH_sf"/>
</dbReference>
<evidence type="ECO:0000256" key="1">
    <source>
        <dbReference type="SAM" id="MobiDB-lite"/>
    </source>
</evidence>
<reference evidence="3" key="2">
    <citation type="submission" date="2023-06" db="EMBL/GenBank/DDBJ databases">
        <authorList>
            <person name="Swenson N.G."/>
            <person name="Wegrzyn J.L."/>
            <person name="Mcevoy S.L."/>
        </authorList>
    </citation>
    <scope>NUCLEOTIDE SEQUENCE</scope>
    <source>
        <strain evidence="3">NS2018</strain>
        <tissue evidence="3">Leaf</tissue>
    </source>
</reference>
<dbReference type="GO" id="GO:0003676">
    <property type="term" value="F:nucleic acid binding"/>
    <property type="evidence" value="ECO:0007669"/>
    <property type="project" value="InterPro"/>
</dbReference>
<feature type="region of interest" description="Disordered" evidence="1">
    <location>
        <begin position="277"/>
        <end position="308"/>
    </location>
</feature>
<evidence type="ECO:0000313" key="3">
    <source>
        <dbReference type="EMBL" id="KAK0603911.1"/>
    </source>
</evidence>
<dbReference type="InterPro" id="IPR044730">
    <property type="entry name" value="RNase_H-like_dom_plant"/>
</dbReference>
<dbReference type="CDD" id="cd06222">
    <property type="entry name" value="RNase_H_like"/>
    <property type="match status" value="1"/>
</dbReference>
<comment type="caution">
    <text evidence="3">The sequence shown here is derived from an EMBL/GenBank/DDBJ whole genome shotgun (WGS) entry which is preliminary data.</text>
</comment>
<dbReference type="PANTHER" id="PTHR47074">
    <property type="entry name" value="BNAC02G40300D PROTEIN"/>
    <property type="match status" value="1"/>
</dbReference>
<accession>A0AA39W6X4</accession>
<gene>
    <name evidence="3" type="ORF">LWI29_010038</name>
</gene>
<dbReference type="AlphaFoldDB" id="A0AA39W6X4"/>
<keyword evidence="4" id="KW-1185">Reference proteome</keyword>
<proteinExistence type="predicted"/>
<dbReference type="PANTHER" id="PTHR47074:SF48">
    <property type="entry name" value="POLYNUCLEOTIDYL TRANSFERASE, RIBONUCLEASE H-LIKE SUPERFAMILY PROTEIN"/>
    <property type="match status" value="1"/>
</dbReference>